<sequence>MDYLKPMDGIYTVYTRSECSYCKKVMELLKNEEPSTYEICCDEYIAHSKPRFFQFIKDLIQQEHNIFPIVFLDGEYVGGYAETKSFLHYLKYVYTV</sequence>
<dbReference type="Pfam" id="PF00462">
    <property type="entry name" value="Glutaredoxin"/>
    <property type="match status" value="1"/>
</dbReference>
<proteinExistence type="predicted"/>
<dbReference type="Gene3D" id="3.40.30.10">
    <property type="entry name" value="Glutaredoxin"/>
    <property type="match status" value="1"/>
</dbReference>
<dbReference type="EMBL" id="MN740749">
    <property type="protein sequence ID" value="QHU09997.1"/>
    <property type="molecule type" value="Genomic_DNA"/>
</dbReference>
<protein>
    <recommendedName>
        <fullName evidence="1">Glutaredoxin domain-containing protein</fullName>
    </recommendedName>
</protein>
<dbReference type="CDD" id="cd02066">
    <property type="entry name" value="GRX_family"/>
    <property type="match status" value="1"/>
</dbReference>
<dbReference type="InterPro" id="IPR002109">
    <property type="entry name" value="Glutaredoxin"/>
</dbReference>
<evidence type="ECO:0000313" key="2">
    <source>
        <dbReference type="EMBL" id="QHU09997.1"/>
    </source>
</evidence>
<dbReference type="SUPFAM" id="SSF52833">
    <property type="entry name" value="Thioredoxin-like"/>
    <property type="match status" value="1"/>
</dbReference>
<reference evidence="2" key="1">
    <citation type="journal article" date="2020" name="Nature">
        <title>Giant virus diversity and host interactions through global metagenomics.</title>
        <authorList>
            <person name="Schulz F."/>
            <person name="Roux S."/>
            <person name="Paez-Espino D."/>
            <person name="Jungbluth S."/>
            <person name="Walsh D.A."/>
            <person name="Denef V.J."/>
            <person name="McMahon K.D."/>
            <person name="Konstantinidis K.T."/>
            <person name="Eloe-Fadrosh E.A."/>
            <person name="Kyrpides N.C."/>
            <person name="Woyke T."/>
        </authorList>
    </citation>
    <scope>NUCLEOTIDE SEQUENCE</scope>
    <source>
        <strain evidence="2">GVMAG-S-1101164-67</strain>
    </source>
</reference>
<feature type="domain" description="Glutaredoxin" evidence="1">
    <location>
        <begin position="12"/>
        <end position="77"/>
    </location>
</feature>
<name>A0A6C0K021_9ZZZZ</name>
<accession>A0A6C0K021</accession>
<organism evidence="2">
    <name type="scientific">viral metagenome</name>
    <dbReference type="NCBI Taxonomy" id="1070528"/>
    <lineage>
        <taxon>unclassified sequences</taxon>
        <taxon>metagenomes</taxon>
        <taxon>organismal metagenomes</taxon>
    </lineage>
</organism>
<dbReference type="InterPro" id="IPR036249">
    <property type="entry name" value="Thioredoxin-like_sf"/>
</dbReference>
<evidence type="ECO:0000259" key="1">
    <source>
        <dbReference type="Pfam" id="PF00462"/>
    </source>
</evidence>
<dbReference type="PROSITE" id="PS51354">
    <property type="entry name" value="GLUTAREDOXIN_2"/>
    <property type="match status" value="1"/>
</dbReference>
<dbReference type="AlphaFoldDB" id="A0A6C0K021"/>